<dbReference type="EnsemblPlants" id="EMT18760">
    <property type="protein sequence ID" value="EMT18760"/>
    <property type="gene ID" value="F775_00870"/>
</dbReference>
<sequence length="567" mass="63402">MDLDLGAAAIALQGHRPPRRSAPPRRMRSSSLPMTSKRRPPRLLTEATDEEYQEQMEPMIERSLRYRGPVLEEEVPLAIAKALGRLLHYLDGRGSGSSSSSQSIVLTEERASPGKPSLRRIPTATRRPDKARSYPAILPFADDDDNFLVADLALTPTLGHYVLHTFSSKTNKWTAKPLQLHASPAVRDDLPSLPHKVIALGADTVGWIDLWRGIVVCNVFDPDPVLRFIPLPKPGFNLLRQGDPRPCRDVAFHDGLIKFVEVEHFERPASPDSDDDDETNFKTTADLDDVDVIHDSELYFKSYAHLMEDEPGYVSDGWKIRTCYRHASWDHWRKGHSVHVDDILVNNPMHQMMLPALWDGTARKYTLRSLTTVCPTLTIHGGDVVYLVPMVEVGKGSLLGVDLGKKTVEVVEPYSAGRFACATGLAHWAPPLRDYIHPSYNMYPAMPQHNLPPPAGPGYVVNAHPTYPVLHHDTHGQLWLSTPLDNRFHPHLSPVPTYPSMPSNTMKPPMPLDGGRFHAQLPPSLPAYPDAPFDPRTHPVWTRGPTYVPFAQPQSFLPPARHANGFY</sequence>
<dbReference type="ExpressionAtlas" id="R7WED1">
    <property type="expression patterns" value="baseline"/>
</dbReference>
<accession>R7WED1</accession>
<proteinExistence type="predicted"/>
<organism evidence="2">
    <name type="scientific">Aegilops tauschii</name>
    <name type="common">Tausch's goatgrass</name>
    <name type="synonym">Aegilops squarrosa</name>
    <dbReference type="NCBI Taxonomy" id="37682"/>
    <lineage>
        <taxon>Eukaryota</taxon>
        <taxon>Viridiplantae</taxon>
        <taxon>Streptophyta</taxon>
        <taxon>Embryophyta</taxon>
        <taxon>Tracheophyta</taxon>
        <taxon>Spermatophyta</taxon>
        <taxon>Magnoliopsida</taxon>
        <taxon>Liliopsida</taxon>
        <taxon>Poales</taxon>
        <taxon>Poaceae</taxon>
        <taxon>BOP clade</taxon>
        <taxon>Pooideae</taxon>
        <taxon>Triticodae</taxon>
        <taxon>Triticeae</taxon>
        <taxon>Triticinae</taxon>
        <taxon>Aegilops</taxon>
    </lineage>
</organism>
<protein>
    <submittedName>
        <fullName evidence="2">Uncharacterized protein</fullName>
    </submittedName>
</protein>
<reference evidence="2" key="1">
    <citation type="submission" date="2015-06" db="UniProtKB">
        <authorList>
            <consortium name="EnsemblPlants"/>
        </authorList>
    </citation>
    <scope>IDENTIFICATION</scope>
</reference>
<evidence type="ECO:0000313" key="2">
    <source>
        <dbReference type="EnsemblPlants" id="EMT18760"/>
    </source>
</evidence>
<evidence type="ECO:0000256" key="1">
    <source>
        <dbReference type="SAM" id="MobiDB-lite"/>
    </source>
</evidence>
<name>R7WED1_AEGTA</name>
<dbReference type="InterPro" id="IPR011676">
    <property type="entry name" value="DUF1618"/>
</dbReference>
<dbReference type="PANTHER" id="PTHR33074">
    <property type="entry name" value="EXPRESSED PROTEIN-RELATED"/>
    <property type="match status" value="1"/>
</dbReference>
<feature type="compositionally biased region" description="Basic residues" evidence="1">
    <location>
        <begin position="16"/>
        <end position="28"/>
    </location>
</feature>
<feature type="region of interest" description="Disordered" evidence="1">
    <location>
        <begin position="95"/>
        <end position="126"/>
    </location>
</feature>
<dbReference type="AlphaFoldDB" id="R7WED1"/>
<feature type="region of interest" description="Disordered" evidence="1">
    <location>
        <begin position="11"/>
        <end position="42"/>
    </location>
</feature>
<dbReference type="Pfam" id="PF07762">
    <property type="entry name" value="DUF1618"/>
    <property type="match status" value="1"/>
</dbReference>
<dbReference type="PANTHER" id="PTHR33074:SF90">
    <property type="entry name" value="DUF1618 DOMAIN-CONTAINING PROTEIN"/>
    <property type="match status" value="1"/>
</dbReference>